<dbReference type="InterPro" id="IPR013740">
    <property type="entry name" value="Redoxin"/>
</dbReference>
<dbReference type="PANTHER" id="PTHR10430:SF8">
    <property type="entry name" value="PEROXIREDOXIN-2A-RELATED"/>
    <property type="match status" value="1"/>
</dbReference>
<reference evidence="11 12" key="1">
    <citation type="submission" date="2019-06" db="EMBL/GenBank/DDBJ databases">
        <title>A chromosomal-level reference genome of Carpinus fangiana (Coryloideae, Betulaceae).</title>
        <authorList>
            <person name="Yang X."/>
            <person name="Wang Z."/>
            <person name="Zhang L."/>
            <person name="Hao G."/>
            <person name="Liu J."/>
            <person name="Yang Y."/>
        </authorList>
    </citation>
    <scope>NUCLEOTIDE SEQUENCE [LARGE SCALE GENOMIC DNA]</scope>
    <source>
        <strain evidence="11">Cfa_2016G</strain>
        <tissue evidence="11">Leaf</tissue>
    </source>
</reference>
<dbReference type="EC" id="1.11.1.25" evidence="3"/>
<dbReference type="EMBL" id="CM017327">
    <property type="protein sequence ID" value="KAE8098382.1"/>
    <property type="molecule type" value="Genomic_DNA"/>
</dbReference>
<evidence type="ECO:0000256" key="4">
    <source>
        <dbReference type="ARBA" id="ARBA00022559"/>
    </source>
</evidence>
<evidence type="ECO:0000256" key="8">
    <source>
        <dbReference type="ARBA" id="ARBA00031688"/>
    </source>
</evidence>
<evidence type="ECO:0000256" key="7">
    <source>
        <dbReference type="ARBA" id="ARBA00023284"/>
    </source>
</evidence>
<dbReference type="OrthoDB" id="1593644at2759"/>
<dbReference type="Gene3D" id="3.40.30.10">
    <property type="entry name" value="Glutaredoxin"/>
    <property type="match status" value="1"/>
</dbReference>
<evidence type="ECO:0000256" key="1">
    <source>
        <dbReference type="ARBA" id="ARBA00001711"/>
    </source>
</evidence>
<dbReference type="PANTHER" id="PTHR10430">
    <property type="entry name" value="PEROXIREDOXIN"/>
    <property type="match status" value="1"/>
</dbReference>
<name>A0A5N6RFY1_9ROSI</name>
<dbReference type="AlphaFoldDB" id="A0A5N6RFY1"/>
<dbReference type="Proteomes" id="UP000327013">
    <property type="component" value="Chromosome 7"/>
</dbReference>
<dbReference type="GO" id="GO:0034599">
    <property type="term" value="P:cellular response to oxidative stress"/>
    <property type="evidence" value="ECO:0007669"/>
    <property type="project" value="InterPro"/>
</dbReference>
<dbReference type="InterPro" id="IPR036249">
    <property type="entry name" value="Thioredoxin-like_sf"/>
</dbReference>
<feature type="domain" description="Redoxin" evidence="10">
    <location>
        <begin position="6"/>
        <end position="66"/>
    </location>
</feature>
<protein>
    <recommendedName>
        <fullName evidence="3">glutaredoxin-dependent peroxiredoxin</fullName>
        <ecNumber evidence="3">1.11.1.25</ecNumber>
    </recommendedName>
    <alternativeName>
        <fullName evidence="8">Glutaredoxin-dependent peroxiredoxin</fullName>
    </alternativeName>
</protein>
<accession>A0A5N6RFY1</accession>
<evidence type="ECO:0000256" key="2">
    <source>
        <dbReference type="ARBA" id="ARBA00010505"/>
    </source>
</evidence>
<comment type="catalytic activity">
    <reaction evidence="1">
        <text>[glutaredoxin]-dithiol + a hydroperoxide = [glutaredoxin]-disulfide + an alcohol + H2O</text>
        <dbReference type="Rhea" id="RHEA:62624"/>
        <dbReference type="Rhea" id="RHEA-COMP:10729"/>
        <dbReference type="Rhea" id="RHEA-COMP:10730"/>
        <dbReference type="ChEBI" id="CHEBI:15377"/>
        <dbReference type="ChEBI" id="CHEBI:29950"/>
        <dbReference type="ChEBI" id="CHEBI:30879"/>
        <dbReference type="ChEBI" id="CHEBI:35924"/>
        <dbReference type="ChEBI" id="CHEBI:50058"/>
        <dbReference type="EC" id="1.11.1.25"/>
    </reaction>
</comment>
<dbReference type="GO" id="GO:0008379">
    <property type="term" value="F:thioredoxin peroxidase activity"/>
    <property type="evidence" value="ECO:0007669"/>
    <property type="project" value="InterPro"/>
</dbReference>
<evidence type="ECO:0000313" key="12">
    <source>
        <dbReference type="Proteomes" id="UP000327013"/>
    </source>
</evidence>
<evidence type="ECO:0000256" key="6">
    <source>
        <dbReference type="ARBA" id="ARBA00023002"/>
    </source>
</evidence>
<evidence type="ECO:0000256" key="3">
    <source>
        <dbReference type="ARBA" id="ARBA00013016"/>
    </source>
</evidence>
<organism evidence="11 12">
    <name type="scientific">Carpinus fangiana</name>
    <dbReference type="NCBI Taxonomy" id="176857"/>
    <lineage>
        <taxon>Eukaryota</taxon>
        <taxon>Viridiplantae</taxon>
        <taxon>Streptophyta</taxon>
        <taxon>Embryophyta</taxon>
        <taxon>Tracheophyta</taxon>
        <taxon>Spermatophyta</taxon>
        <taxon>Magnoliopsida</taxon>
        <taxon>eudicotyledons</taxon>
        <taxon>Gunneridae</taxon>
        <taxon>Pentapetalae</taxon>
        <taxon>rosids</taxon>
        <taxon>fabids</taxon>
        <taxon>Fagales</taxon>
        <taxon>Betulaceae</taxon>
        <taxon>Carpinus</taxon>
    </lineage>
</organism>
<sequence>MAPIAVGDVLTDGTLSYFDKEDKLQSVSVHSLAAGKKVILLFGVTGAFTPTCSSSVGLLNTSKFEKAKHDF</sequence>
<evidence type="ECO:0000256" key="5">
    <source>
        <dbReference type="ARBA" id="ARBA00022862"/>
    </source>
</evidence>
<evidence type="ECO:0000256" key="9">
    <source>
        <dbReference type="PIRSR" id="PIRSR637944-1"/>
    </source>
</evidence>
<dbReference type="Pfam" id="PF08534">
    <property type="entry name" value="Redoxin"/>
    <property type="match status" value="1"/>
</dbReference>
<keyword evidence="5" id="KW-0049">Antioxidant</keyword>
<keyword evidence="12" id="KW-1185">Reference proteome</keyword>
<dbReference type="SUPFAM" id="SSF52833">
    <property type="entry name" value="Thioredoxin-like"/>
    <property type="match status" value="1"/>
</dbReference>
<dbReference type="GO" id="GO:0005737">
    <property type="term" value="C:cytoplasm"/>
    <property type="evidence" value="ECO:0007669"/>
    <property type="project" value="TreeGrafter"/>
</dbReference>
<evidence type="ECO:0000313" key="11">
    <source>
        <dbReference type="EMBL" id="KAE8098382.1"/>
    </source>
</evidence>
<keyword evidence="7" id="KW-0676">Redox-active center</keyword>
<keyword evidence="4" id="KW-0575">Peroxidase</keyword>
<dbReference type="InterPro" id="IPR037944">
    <property type="entry name" value="PRX5-like"/>
</dbReference>
<dbReference type="GO" id="GO:0045454">
    <property type="term" value="P:cell redox homeostasis"/>
    <property type="evidence" value="ECO:0007669"/>
    <property type="project" value="TreeGrafter"/>
</dbReference>
<feature type="active site" description="Cysteine sulfenic acid (-SOH) intermediate" evidence="9">
    <location>
        <position position="52"/>
    </location>
</feature>
<comment type="similarity">
    <text evidence="2">Belongs to the peroxiredoxin family. Prx5 subfamily.</text>
</comment>
<gene>
    <name evidence="11" type="ORF">FH972_016451</name>
</gene>
<keyword evidence="6" id="KW-0560">Oxidoreductase</keyword>
<proteinExistence type="inferred from homology"/>
<dbReference type="GO" id="GO:0042744">
    <property type="term" value="P:hydrogen peroxide catabolic process"/>
    <property type="evidence" value="ECO:0007669"/>
    <property type="project" value="TreeGrafter"/>
</dbReference>
<evidence type="ECO:0000259" key="10">
    <source>
        <dbReference type="Pfam" id="PF08534"/>
    </source>
</evidence>